<evidence type="ECO:0000313" key="2">
    <source>
        <dbReference type="EMBL" id="KAG2499178.1"/>
    </source>
</evidence>
<dbReference type="Pfam" id="PF11209">
    <property type="entry name" value="LmeA"/>
    <property type="match status" value="1"/>
</dbReference>
<organism evidence="2 3">
    <name type="scientific">Edaphochlamys debaryana</name>
    <dbReference type="NCBI Taxonomy" id="47281"/>
    <lineage>
        <taxon>Eukaryota</taxon>
        <taxon>Viridiplantae</taxon>
        <taxon>Chlorophyta</taxon>
        <taxon>core chlorophytes</taxon>
        <taxon>Chlorophyceae</taxon>
        <taxon>CS clade</taxon>
        <taxon>Chlamydomonadales</taxon>
        <taxon>Chlamydomonadales incertae sedis</taxon>
        <taxon>Edaphochlamys</taxon>
    </lineage>
</organism>
<dbReference type="EMBL" id="JAEHOE010000007">
    <property type="protein sequence ID" value="KAG2499178.1"/>
    <property type="molecule type" value="Genomic_DNA"/>
</dbReference>
<dbReference type="InterPro" id="IPR021373">
    <property type="entry name" value="DUF2993"/>
</dbReference>
<name>A0A835YDB5_9CHLO</name>
<evidence type="ECO:0000256" key="1">
    <source>
        <dbReference type="SAM" id="MobiDB-lite"/>
    </source>
</evidence>
<gene>
    <name evidence="2" type="ORF">HYH03_002759</name>
</gene>
<dbReference type="OrthoDB" id="543641at2759"/>
<evidence type="ECO:0000313" key="3">
    <source>
        <dbReference type="Proteomes" id="UP000612055"/>
    </source>
</evidence>
<proteinExistence type="predicted"/>
<accession>A0A835YDB5</accession>
<feature type="compositionally biased region" description="Low complexity" evidence="1">
    <location>
        <begin position="166"/>
        <end position="211"/>
    </location>
</feature>
<reference evidence="2" key="1">
    <citation type="journal article" date="2020" name="bioRxiv">
        <title>Comparative genomics of Chlamydomonas.</title>
        <authorList>
            <person name="Craig R.J."/>
            <person name="Hasan A.R."/>
            <person name="Ness R.W."/>
            <person name="Keightley P.D."/>
        </authorList>
    </citation>
    <scope>NUCLEOTIDE SEQUENCE</scope>
    <source>
        <strain evidence="2">CCAP 11/70</strain>
    </source>
</reference>
<comment type="caution">
    <text evidence="2">The sequence shown here is derived from an EMBL/GenBank/DDBJ whole genome shotgun (WGS) entry which is preliminary data.</text>
</comment>
<keyword evidence="3" id="KW-1185">Reference proteome</keyword>
<dbReference type="AlphaFoldDB" id="A0A835YDB5"/>
<feature type="compositionally biased region" description="Low complexity" evidence="1">
    <location>
        <begin position="218"/>
        <end position="279"/>
    </location>
</feature>
<dbReference type="Proteomes" id="UP000612055">
    <property type="component" value="Unassembled WGS sequence"/>
</dbReference>
<feature type="region of interest" description="Disordered" evidence="1">
    <location>
        <begin position="166"/>
        <end position="290"/>
    </location>
</feature>
<protein>
    <submittedName>
        <fullName evidence="2">Uncharacterized protein</fullName>
    </submittedName>
</protein>
<sequence length="361" mass="36626">MATAAVEAVASAALRSRLRRHGHVGVSVQASGWDMLAGRVDGAKVEGRLWESPLGLTARVLDVELGRVELDLQAVLAQQRIALRNVPTGQARVVFSGPDFGAFLQHPLVRTAAARAVRGGPFLFDREGVAVLPGPSGGVVFFSGTAAVTGQRYALAMRPAHGGRAASVTATPTAPAPAAASPSLSSSARSPSAPSRSAPSSSAQPPQTSAPYPYRTPQAAAAAGSATQNQALRSSSSPPSPQQPRASVPSTGPGTAQATAQAGARLQAQQQPQAPAAGGSLATAGSDEDDPAVSAELSAFFSALTIDLQGAELAFASMRVVPAAAVADGKWRPSGRAAEEGVLELGLRATLRSFPPLNVQF</sequence>